<dbReference type="PANTHER" id="PTHR33198:SF20">
    <property type="entry name" value="RETROTRANSPOSON GAG DOMAIN-CONTAINING PROTEIN"/>
    <property type="match status" value="1"/>
</dbReference>
<name>A0AAW1K1M1_POPJA</name>
<dbReference type="EMBL" id="JASPKY010000283">
    <property type="protein sequence ID" value="KAK9711235.1"/>
    <property type="molecule type" value="Genomic_DNA"/>
</dbReference>
<sequence length="536" mass="62113">MDVEDVLIINQVNNDAFELSDTQFIKNFRLTKELTRGLIESVSPFINPPSRISALTVETKVHSGLCILKALTVETKVFVTLHFYGHGTYQEDVAKHITAAISLKPVLADVYEMFYRKYNFPGIIRCIDVTHIAIVQPNEEENIYVNRKNYHSLNVQLRTPVQKGGSSVFLRLFVFNRYKVIQRRSIDWCKNEADPLTQFVEEYSVCKMSASYSSREQFDDSDKDLEEKFFALGPSVERFSVFNSGAEMSLLVQSDSESDDGPPKKTAKKPVVKKRIRDESKWNRNIAKKRKAEGVKETNIKDRPLREPNLTLQRAIEVCQVAEITMKQIESMQGKQEEKEINYVDYKKQQLKKKENTHPRQGSTTEWKSNLQKKDMDKNLSQKSKYINNCTKCSKSHYINKCPAYGQNKMETFCKPPKNLSLQGNVSENWRKFKQNFEIFLLASGNNKKPVQTNIALFLNMIGEDGVHLYNTFDLTTQEQTSLTDIIKLFDDHCSPKKNVVFETYKFFKRDQLDDEKFDTFLIDIKKLSQNCDFDN</sequence>
<feature type="region of interest" description="Disordered" evidence="1">
    <location>
        <begin position="350"/>
        <end position="375"/>
    </location>
</feature>
<feature type="compositionally biased region" description="Polar residues" evidence="1">
    <location>
        <begin position="359"/>
        <end position="370"/>
    </location>
</feature>
<dbReference type="Proteomes" id="UP001458880">
    <property type="component" value="Unassembled WGS sequence"/>
</dbReference>
<reference evidence="2 3" key="1">
    <citation type="journal article" date="2024" name="BMC Genomics">
        <title>De novo assembly and annotation of Popillia japonica's genome with initial clues to its potential as an invasive pest.</title>
        <authorList>
            <person name="Cucini C."/>
            <person name="Boschi S."/>
            <person name="Funari R."/>
            <person name="Cardaioli E."/>
            <person name="Iannotti N."/>
            <person name="Marturano G."/>
            <person name="Paoli F."/>
            <person name="Bruttini M."/>
            <person name="Carapelli A."/>
            <person name="Frati F."/>
            <person name="Nardi F."/>
        </authorList>
    </citation>
    <scope>NUCLEOTIDE SEQUENCE [LARGE SCALE GENOMIC DNA]</scope>
    <source>
        <strain evidence="2">DMR45628</strain>
    </source>
</reference>
<feature type="region of interest" description="Disordered" evidence="1">
    <location>
        <begin position="253"/>
        <end position="274"/>
    </location>
</feature>
<feature type="compositionally biased region" description="Basic residues" evidence="1">
    <location>
        <begin position="265"/>
        <end position="274"/>
    </location>
</feature>
<evidence type="ECO:0000313" key="3">
    <source>
        <dbReference type="Proteomes" id="UP001458880"/>
    </source>
</evidence>
<dbReference type="AlphaFoldDB" id="A0AAW1K1M1"/>
<gene>
    <name evidence="2" type="ORF">QE152_g25549</name>
</gene>
<accession>A0AAW1K1M1</accession>
<protein>
    <submittedName>
        <fullName evidence="2">Uncharacterized protein</fullName>
    </submittedName>
</protein>
<organism evidence="2 3">
    <name type="scientific">Popillia japonica</name>
    <name type="common">Japanese beetle</name>
    <dbReference type="NCBI Taxonomy" id="7064"/>
    <lineage>
        <taxon>Eukaryota</taxon>
        <taxon>Metazoa</taxon>
        <taxon>Ecdysozoa</taxon>
        <taxon>Arthropoda</taxon>
        <taxon>Hexapoda</taxon>
        <taxon>Insecta</taxon>
        <taxon>Pterygota</taxon>
        <taxon>Neoptera</taxon>
        <taxon>Endopterygota</taxon>
        <taxon>Coleoptera</taxon>
        <taxon>Polyphaga</taxon>
        <taxon>Scarabaeiformia</taxon>
        <taxon>Scarabaeidae</taxon>
        <taxon>Rutelinae</taxon>
        <taxon>Popillia</taxon>
    </lineage>
</organism>
<keyword evidence="3" id="KW-1185">Reference proteome</keyword>
<comment type="caution">
    <text evidence="2">The sequence shown here is derived from an EMBL/GenBank/DDBJ whole genome shotgun (WGS) entry which is preliminary data.</text>
</comment>
<evidence type="ECO:0000313" key="2">
    <source>
        <dbReference type="EMBL" id="KAK9711235.1"/>
    </source>
</evidence>
<proteinExistence type="predicted"/>
<evidence type="ECO:0000256" key="1">
    <source>
        <dbReference type="SAM" id="MobiDB-lite"/>
    </source>
</evidence>
<dbReference type="PANTHER" id="PTHR33198">
    <property type="entry name" value="ANK_REP_REGION DOMAIN-CONTAINING PROTEIN-RELATED"/>
    <property type="match status" value="1"/>
</dbReference>